<dbReference type="OrthoDB" id="144042at2"/>
<reference evidence="3 4" key="1">
    <citation type="submission" date="2019-06" db="EMBL/GenBank/DDBJ databases">
        <title>Genome sequence of Litorilinea aerophila BAA-2444.</title>
        <authorList>
            <person name="Maclea K.S."/>
            <person name="Maurais E.G."/>
            <person name="Iannazzi L.C."/>
        </authorList>
    </citation>
    <scope>NUCLEOTIDE SEQUENCE [LARGE SCALE GENOMIC DNA]</scope>
    <source>
        <strain evidence="3 4">ATCC BAA-2444</strain>
    </source>
</reference>
<evidence type="ECO:0000313" key="4">
    <source>
        <dbReference type="Proteomes" id="UP000317371"/>
    </source>
</evidence>
<feature type="transmembrane region" description="Helical" evidence="1">
    <location>
        <begin position="194"/>
        <end position="218"/>
    </location>
</feature>
<keyword evidence="1" id="KW-0812">Transmembrane</keyword>
<dbReference type="Pfam" id="PF16927">
    <property type="entry name" value="HisKA_7TM"/>
    <property type="match status" value="1"/>
</dbReference>
<dbReference type="EMBL" id="VIGC01000002">
    <property type="protein sequence ID" value="TQE97678.1"/>
    <property type="molecule type" value="Genomic_DNA"/>
</dbReference>
<feature type="transmembrane region" description="Helical" evidence="1">
    <location>
        <begin position="117"/>
        <end position="135"/>
    </location>
</feature>
<dbReference type="InParanoid" id="A0A540VLQ3"/>
<feature type="transmembrane region" description="Helical" evidence="1">
    <location>
        <begin position="267"/>
        <end position="286"/>
    </location>
</feature>
<name>A0A540VLQ3_9CHLR</name>
<proteinExistence type="predicted"/>
<evidence type="ECO:0000259" key="2">
    <source>
        <dbReference type="Pfam" id="PF16927"/>
    </source>
</evidence>
<organism evidence="3 4">
    <name type="scientific">Litorilinea aerophila</name>
    <dbReference type="NCBI Taxonomy" id="1204385"/>
    <lineage>
        <taxon>Bacteria</taxon>
        <taxon>Bacillati</taxon>
        <taxon>Chloroflexota</taxon>
        <taxon>Caldilineae</taxon>
        <taxon>Caldilineales</taxon>
        <taxon>Caldilineaceae</taxon>
        <taxon>Litorilinea</taxon>
    </lineage>
</organism>
<protein>
    <recommendedName>
        <fullName evidence="2">Histidine kinase N-terminal 7TM region domain-containing protein</fullName>
    </recommendedName>
</protein>
<dbReference type="AlphaFoldDB" id="A0A540VLQ3"/>
<evidence type="ECO:0000313" key="3">
    <source>
        <dbReference type="EMBL" id="TQE97678.1"/>
    </source>
</evidence>
<keyword evidence="1" id="KW-1133">Transmembrane helix</keyword>
<dbReference type="InterPro" id="IPR031621">
    <property type="entry name" value="HisKA_7TM"/>
</dbReference>
<sequence>MGELNAMSDAMFSLGHLLTFANVALSSVLTILSFSLLAYTLTYNFRDAVARRFALLLACVMLVYASDVALDRVISADSAARWLRFQWLGIALLPVAYYAFSLAVLRTTNYPVARRRRVLWMIFTISLLSAASALFGRQLVGEVRYYPPISYLEAGPYFGLFALFFVLAVSLSLGNIWKARQRCLTDSSRQRMTYLLGAFLAPGVGIFPYLVGLSPFIGAPGSGIPILLLSLAVNSAVGIMLVLMSYTVAYFGVLTPDRVVRYRLLRFFTRGPVVAILVILAIQTVPTVERILGLPRDLVLFSVITGVIVLSQLILSVTKTLVDYVIYREDRDEIAWLRELDRRLLTTSDLRQFLENSLVALCELLRVPSGFVASVVGPDLILEVVVGPPDTRQQVLAVSDWSDALNRALKQSQGLYPISHAGFWLWPLLEPAQDNGSRAPVPPVLGMLGVKARTETPLLSQDELAVLERMIQRVARALLDRKLQQGVFVALRRIIPDIERIQELRGLIPYQTVDSAEPPAQALLNPSPIHSPEFEAWVKDALSHYWGGPKLTRSPLVHLRVVGAALEQADGNPTKALRLVLGTAIEKLRPEGKPNLSAPEWLLYNILEMRFIQGRKVREIADRLAISESDLYRKQRVAIGQVARVLTEMEQDNALERNSRSQVLEEAGERKA</sequence>
<feature type="transmembrane region" description="Helical" evidence="1">
    <location>
        <begin position="224"/>
        <end position="255"/>
    </location>
</feature>
<feature type="transmembrane region" description="Helical" evidence="1">
    <location>
        <begin position="53"/>
        <end position="70"/>
    </location>
</feature>
<feature type="transmembrane region" description="Helical" evidence="1">
    <location>
        <begin position="298"/>
        <end position="318"/>
    </location>
</feature>
<dbReference type="Proteomes" id="UP000317371">
    <property type="component" value="Unassembled WGS sequence"/>
</dbReference>
<feature type="transmembrane region" description="Helical" evidence="1">
    <location>
        <begin position="155"/>
        <end position="173"/>
    </location>
</feature>
<feature type="transmembrane region" description="Helical" evidence="1">
    <location>
        <begin position="85"/>
        <end position="105"/>
    </location>
</feature>
<dbReference type="RefSeq" id="WP_141608405.1">
    <property type="nucleotide sequence ID" value="NZ_VIGC02000002.1"/>
</dbReference>
<feature type="domain" description="Histidine kinase N-terminal 7TM region" evidence="2">
    <location>
        <begin position="28"/>
        <end position="231"/>
    </location>
</feature>
<accession>A0A540VLQ3</accession>
<evidence type="ECO:0000256" key="1">
    <source>
        <dbReference type="SAM" id="Phobius"/>
    </source>
</evidence>
<keyword evidence="4" id="KW-1185">Reference proteome</keyword>
<feature type="transmembrane region" description="Helical" evidence="1">
    <location>
        <begin position="20"/>
        <end position="41"/>
    </location>
</feature>
<comment type="caution">
    <text evidence="3">The sequence shown here is derived from an EMBL/GenBank/DDBJ whole genome shotgun (WGS) entry which is preliminary data.</text>
</comment>
<keyword evidence="1" id="KW-0472">Membrane</keyword>
<gene>
    <name evidence="3" type="ORF">FKZ61_02055</name>
</gene>